<evidence type="ECO:0000313" key="1">
    <source>
        <dbReference type="EMBL" id="AUB41128.1"/>
    </source>
</evidence>
<name>A0A2K8T0A0_9NOSO</name>
<sequence length="37" mass="3876">MNQILTLAIANYTFKLGSGNGEWGMGNGEWGMGNGGE</sequence>
<proteinExistence type="predicted"/>
<accession>A0A2K8T0A0</accession>
<keyword evidence="2" id="KW-1185">Reference proteome</keyword>
<organism evidence="1 2">
    <name type="scientific">Nostoc flagelliforme CCNUN1</name>
    <dbReference type="NCBI Taxonomy" id="2038116"/>
    <lineage>
        <taxon>Bacteria</taxon>
        <taxon>Bacillati</taxon>
        <taxon>Cyanobacteriota</taxon>
        <taxon>Cyanophyceae</taxon>
        <taxon>Nostocales</taxon>
        <taxon>Nostocaceae</taxon>
        <taxon>Nostoc</taxon>
    </lineage>
</organism>
<protein>
    <submittedName>
        <fullName evidence="1">Uncharacterized protein</fullName>
    </submittedName>
</protein>
<gene>
    <name evidence="1" type="ORF">COO91_07173</name>
</gene>
<dbReference type="Proteomes" id="UP000232003">
    <property type="component" value="Chromosome"/>
</dbReference>
<evidence type="ECO:0000313" key="2">
    <source>
        <dbReference type="Proteomes" id="UP000232003"/>
    </source>
</evidence>
<reference evidence="1 2" key="1">
    <citation type="submission" date="2017-11" db="EMBL/GenBank/DDBJ databases">
        <title>Complete genome of a free-living desiccation-tolerant cyanobacterium and its photosynthetic adaptation to extreme terrestrial habitat.</title>
        <authorList>
            <person name="Shang J."/>
        </authorList>
    </citation>
    <scope>NUCLEOTIDE SEQUENCE [LARGE SCALE GENOMIC DNA]</scope>
    <source>
        <strain evidence="1 2">CCNUN1</strain>
    </source>
</reference>
<dbReference type="KEGG" id="nfl:COO91_07173"/>
<dbReference type="EMBL" id="CP024785">
    <property type="protein sequence ID" value="AUB41128.1"/>
    <property type="molecule type" value="Genomic_DNA"/>
</dbReference>
<dbReference type="AlphaFoldDB" id="A0A2K8T0A0"/>